<comment type="caution">
    <text evidence="2">The sequence shown here is derived from an EMBL/GenBank/DDBJ whole genome shotgun (WGS) entry which is preliminary data.</text>
</comment>
<evidence type="ECO:0000313" key="3">
    <source>
        <dbReference type="Proteomes" id="UP000499080"/>
    </source>
</evidence>
<organism evidence="2 3">
    <name type="scientific">Araneus ventricosus</name>
    <name type="common">Orbweaver spider</name>
    <name type="synonym">Epeira ventricosa</name>
    <dbReference type="NCBI Taxonomy" id="182803"/>
    <lineage>
        <taxon>Eukaryota</taxon>
        <taxon>Metazoa</taxon>
        <taxon>Ecdysozoa</taxon>
        <taxon>Arthropoda</taxon>
        <taxon>Chelicerata</taxon>
        <taxon>Arachnida</taxon>
        <taxon>Araneae</taxon>
        <taxon>Araneomorphae</taxon>
        <taxon>Entelegynae</taxon>
        <taxon>Araneoidea</taxon>
        <taxon>Araneidae</taxon>
        <taxon>Araneus</taxon>
    </lineage>
</organism>
<gene>
    <name evidence="2" type="ORF">AVEN_43047_1</name>
</gene>
<sequence>MLTTKHGTATVCARLSGTRYEQVLEDFISKISETRPHQAGHQESYERTESVEDEERSGSSSLIPEMYRTQSCKEGVWYSTV</sequence>
<feature type="region of interest" description="Disordered" evidence="1">
    <location>
        <begin position="31"/>
        <end position="65"/>
    </location>
</feature>
<dbReference type="Proteomes" id="UP000499080">
    <property type="component" value="Unassembled WGS sequence"/>
</dbReference>
<accession>A0A4Y2H6E4</accession>
<proteinExistence type="predicted"/>
<evidence type="ECO:0000313" key="2">
    <source>
        <dbReference type="EMBL" id="GBM60701.1"/>
    </source>
</evidence>
<keyword evidence="3" id="KW-1185">Reference proteome</keyword>
<reference evidence="2 3" key="1">
    <citation type="journal article" date="2019" name="Sci. Rep.">
        <title>Orb-weaving spider Araneus ventricosus genome elucidates the spidroin gene catalogue.</title>
        <authorList>
            <person name="Kono N."/>
            <person name="Nakamura H."/>
            <person name="Ohtoshi R."/>
            <person name="Moran D.A.P."/>
            <person name="Shinohara A."/>
            <person name="Yoshida Y."/>
            <person name="Fujiwara M."/>
            <person name="Mori M."/>
            <person name="Tomita M."/>
            <person name="Arakawa K."/>
        </authorList>
    </citation>
    <scope>NUCLEOTIDE SEQUENCE [LARGE SCALE GENOMIC DNA]</scope>
</reference>
<dbReference type="AlphaFoldDB" id="A0A4Y2H6E4"/>
<name>A0A4Y2H6E4_ARAVE</name>
<dbReference type="EMBL" id="BGPR01001735">
    <property type="protein sequence ID" value="GBM60701.1"/>
    <property type="molecule type" value="Genomic_DNA"/>
</dbReference>
<protein>
    <submittedName>
        <fullName evidence="2">Uncharacterized protein</fullName>
    </submittedName>
</protein>
<evidence type="ECO:0000256" key="1">
    <source>
        <dbReference type="SAM" id="MobiDB-lite"/>
    </source>
</evidence>